<comment type="caution">
    <text evidence="1">The sequence shown here is derived from an EMBL/GenBank/DDBJ whole genome shotgun (WGS) entry which is preliminary data.</text>
</comment>
<sequence length="285" mass="34131">PDELWRNVVPENILRPDAIALQSYREIQVNELPEEQIIIEEEEEFDQQDVLDCPICHISLHQGGDHILQIMRRNRDQRLNLERARIRMEERQRDMDNIPQIREDVDVIDNVQQIVVVKQPPPLQQNEDRNMDPQDFTRCSICNTPLREAMNGNPEVVRLCNNQRHMAHMHCTIRWYDRDGVDTHCVICGLNLILPYVRVNRNQVLQYDTERQNRRLNIERRGKERMELAVQRRQERIAAAKQRDLHNIPQLDRDRKINLDDNQNRWQGRLRVVDMFGNVIRRVIN</sequence>
<evidence type="ECO:0000313" key="2">
    <source>
        <dbReference type="Proteomes" id="UP000789405"/>
    </source>
</evidence>
<reference evidence="1" key="1">
    <citation type="submission" date="2021-06" db="EMBL/GenBank/DDBJ databases">
        <authorList>
            <person name="Kallberg Y."/>
            <person name="Tangrot J."/>
            <person name="Rosling A."/>
        </authorList>
    </citation>
    <scope>NUCLEOTIDE SEQUENCE</scope>
    <source>
        <strain evidence="1">MA453B</strain>
    </source>
</reference>
<proteinExistence type="predicted"/>
<keyword evidence="2" id="KW-1185">Reference proteome</keyword>
<dbReference type="AlphaFoldDB" id="A0A9N9JY61"/>
<gene>
    <name evidence="1" type="ORF">DERYTH_LOCUS23138</name>
</gene>
<evidence type="ECO:0000313" key="1">
    <source>
        <dbReference type="EMBL" id="CAG8799804.1"/>
    </source>
</evidence>
<feature type="non-terminal residue" evidence="1">
    <location>
        <position position="285"/>
    </location>
</feature>
<dbReference type="SUPFAM" id="SSF57850">
    <property type="entry name" value="RING/U-box"/>
    <property type="match status" value="1"/>
</dbReference>
<name>A0A9N9JY61_9GLOM</name>
<dbReference type="EMBL" id="CAJVPY010034250">
    <property type="protein sequence ID" value="CAG8799804.1"/>
    <property type="molecule type" value="Genomic_DNA"/>
</dbReference>
<dbReference type="Proteomes" id="UP000789405">
    <property type="component" value="Unassembled WGS sequence"/>
</dbReference>
<organism evidence="1 2">
    <name type="scientific">Dentiscutata erythropus</name>
    <dbReference type="NCBI Taxonomy" id="1348616"/>
    <lineage>
        <taxon>Eukaryota</taxon>
        <taxon>Fungi</taxon>
        <taxon>Fungi incertae sedis</taxon>
        <taxon>Mucoromycota</taxon>
        <taxon>Glomeromycotina</taxon>
        <taxon>Glomeromycetes</taxon>
        <taxon>Diversisporales</taxon>
        <taxon>Gigasporaceae</taxon>
        <taxon>Dentiscutata</taxon>
    </lineage>
</organism>
<protein>
    <submittedName>
        <fullName evidence="1">6145_t:CDS:1</fullName>
    </submittedName>
</protein>
<accession>A0A9N9JY61</accession>